<accession>A0A7J7FXZ2</accession>
<protein>
    <submittedName>
        <fullName evidence="1">Uncharacterized protein</fullName>
    </submittedName>
</protein>
<reference evidence="1 2" key="2">
    <citation type="submission" date="2020-07" db="EMBL/GenBank/DDBJ databases">
        <title>Genome assembly of wild tea tree DASZ reveals pedigree and selection history of tea varieties.</title>
        <authorList>
            <person name="Zhang W."/>
        </authorList>
    </citation>
    <scope>NUCLEOTIDE SEQUENCE [LARGE SCALE GENOMIC DNA]</scope>
    <source>
        <strain evidence="2">cv. G240</strain>
        <tissue evidence="1">Leaf</tissue>
    </source>
</reference>
<dbReference type="EMBL" id="JACBKZ010000014">
    <property type="protein sequence ID" value="KAF5933017.1"/>
    <property type="molecule type" value="Genomic_DNA"/>
</dbReference>
<dbReference type="AlphaFoldDB" id="A0A7J7FXZ2"/>
<dbReference type="Proteomes" id="UP000593564">
    <property type="component" value="Unassembled WGS sequence"/>
</dbReference>
<sequence length="67" mass="7597">MYISHQASNSMMALGASLKALKWKFCFRVGKTELSASMFALLKTKSASKCVVLSPIWRHKDHLRQVK</sequence>
<comment type="caution">
    <text evidence="1">The sequence shown here is derived from an EMBL/GenBank/DDBJ whole genome shotgun (WGS) entry which is preliminary data.</text>
</comment>
<reference evidence="2" key="1">
    <citation type="journal article" date="2020" name="Nat. Commun.">
        <title>Genome assembly of wild tea tree DASZ reveals pedigree and selection history of tea varieties.</title>
        <authorList>
            <person name="Zhang W."/>
            <person name="Zhang Y."/>
            <person name="Qiu H."/>
            <person name="Guo Y."/>
            <person name="Wan H."/>
            <person name="Zhang X."/>
            <person name="Scossa F."/>
            <person name="Alseekh S."/>
            <person name="Zhang Q."/>
            <person name="Wang P."/>
            <person name="Xu L."/>
            <person name="Schmidt M.H."/>
            <person name="Jia X."/>
            <person name="Li D."/>
            <person name="Zhu A."/>
            <person name="Guo F."/>
            <person name="Chen W."/>
            <person name="Ni D."/>
            <person name="Usadel B."/>
            <person name="Fernie A.R."/>
            <person name="Wen W."/>
        </authorList>
    </citation>
    <scope>NUCLEOTIDE SEQUENCE [LARGE SCALE GENOMIC DNA]</scope>
    <source>
        <strain evidence="2">cv. G240</strain>
    </source>
</reference>
<gene>
    <name evidence="1" type="ORF">HYC85_029188</name>
</gene>
<keyword evidence="2" id="KW-1185">Reference proteome</keyword>
<organism evidence="1 2">
    <name type="scientific">Camellia sinensis</name>
    <name type="common">Tea plant</name>
    <name type="synonym">Thea sinensis</name>
    <dbReference type="NCBI Taxonomy" id="4442"/>
    <lineage>
        <taxon>Eukaryota</taxon>
        <taxon>Viridiplantae</taxon>
        <taxon>Streptophyta</taxon>
        <taxon>Embryophyta</taxon>
        <taxon>Tracheophyta</taxon>
        <taxon>Spermatophyta</taxon>
        <taxon>Magnoliopsida</taxon>
        <taxon>eudicotyledons</taxon>
        <taxon>Gunneridae</taxon>
        <taxon>Pentapetalae</taxon>
        <taxon>asterids</taxon>
        <taxon>Ericales</taxon>
        <taxon>Theaceae</taxon>
        <taxon>Camellia</taxon>
    </lineage>
</organism>
<evidence type="ECO:0000313" key="2">
    <source>
        <dbReference type="Proteomes" id="UP000593564"/>
    </source>
</evidence>
<evidence type="ECO:0000313" key="1">
    <source>
        <dbReference type="EMBL" id="KAF5933017.1"/>
    </source>
</evidence>
<name>A0A7J7FXZ2_CAMSI</name>
<proteinExistence type="predicted"/>